<dbReference type="AlphaFoldDB" id="A0A9Q2RWW7"/>
<dbReference type="PROSITE" id="PS51257">
    <property type="entry name" value="PROKAR_LIPOPROTEIN"/>
    <property type="match status" value="1"/>
</dbReference>
<dbReference type="EMBL" id="JAFBWN010000016">
    <property type="protein sequence ID" value="MBM2356490.1"/>
    <property type="molecule type" value="Genomic_DNA"/>
</dbReference>
<reference evidence="1" key="1">
    <citation type="submission" date="2021-01" db="EMBL/GenBank/DDBJ databases">
        <title>Diatom-associated Roseobacters Show Island Model of Population Structure.</title>
        <authorList>
            <person name="Qu L."/>
            <person name="Feng X."/>
            <person name="Chen Y."/>
            <person name="Li L."/>
            <person name="Wang X."/>
            <person name="Hu Z."/>
            <person name="Wang H."/>
            <person name="Luo H."/>
        </authorList>
    </citation>
    <scope>NUCLEOTIDE SEQUENCE</scope>
    <source>
        <strain evidence="1">SM26-45</strain>
    </source>
</reference>
<evidence type="ECO:0008006" key="3">
    <source>
        <dbReference type="Google" id="ProtNLM"/>
    </source>
</evidence>
<dbReference type="Proteomes" id="UP000809337">
    <property type="component" value="Unassembled WGS sequence"/>
</dbReference>
<dbReference type="RefSeq" id="WP_231035426.1">
    <property type="nucleotide sequence ID" value="NZ_JAJNGX010000016.1"/>
</dbReference>
<evidence type="ECO:0000313" key="2">
    <source>
        <dbReference type="Proteomes" id="UP000809337"/>
    </source>
</evidence>
<comment type="caution">
    <text evidence="1">The sequence shown here is derived from an EMBL/GenBank/DDBJ whole genome shotgun (WGS) entry which is preliminary data.</text>
</comment>
<organism evidence="1 2">
    <name type="scientific">Pseudosulfitobacter pseudonitzschiae</name>
    <dbReference type="NCBI Taxonomy" id="1402135"/>
    <lineage>
        <taxon>Bacteria</taxon>
        <taxon>Pseudomonadati</taxon>
        <taxon>Pseudomonadota</taxon>
        <taxon>Alphaproteobacteria</taxon>
        <taxon>Rhodobacterales</taxon>
        <taxon>Roseobacteraceae</taxon>
        <taxon>Pseudosulfitobacter</taxon>
    </lineage>
</organism>
<sequence length="66" mass="6586">MLSKIVMLPLIGVTSCAIGTSDAAFCGPEYTGAIDRLAEALPDPLTPDAVGRAGTAVVRGHDAGCA</sequence>
<protein>
    <recommendedName>
        <fullName evidence="3">Lipoprotein</fullName>
    </recommendedName>
</protein>
<evidence type="ECO:0000313" key="1">
    <source>
        <dbReference type="EMBL" id="MBM2356490.1"/>
    </source>
</evidence>
<proteinExistence type="predicted"/>
<gene>
    <name evidence="1" type="ORF">JQX14_18210</name>
</gene>
<accession>A0A9Q2RWW7</accession>
<name>A0A9Q2RWW7_9RHOB</name>